<dbReference type="CDD" id="cd24012">
    <property type="entry name" value="ASKHA_NBD_KDGal-kinase"/>
    <property type="match status" value="1"/>
</dbReference>
<dbReference type="OrthoDB" id="256574at2"/>
<dbReference type="eggNOG" id="COG3734">
    <property type="taxonomic scope" value="Bacteria"/>
</dbReference>
<proteinExistence type="predicted"/>
<dbReference type="EMBL" id="CP014674">
    <property type="protein sequence ID" value="AOX17850.1"/>
    <property type="molecule type" value="Genomic_DNA"/>
</dbReference>
<keyword evidence="2" id="KW-1185">Reference proteome</keyword>
<dbReference type="Proteomes" id="UP000179145">
    <property type="component" value="Chromosome"/>
</dbReference>
<dbReference type="RefSeq" id="WP_070403381.1">
    <property type="nucleotide sequence ID" value="NZ_BJVW01000005.1"/>
</dbReference>
<protein>
    <submittedName>
        <fullName evidence="1">Uncharacterized protein</fullName>
    </submittedName>
</protein>
<dbReference type="Gene3D" id="3.30.420.300">
    <property type="entry name" value="2-keto-3-deoxy-galactonokinase, substrate binding domain"/>
    <property type="match status" value="1"/>
</dbReference>
<dbReference type="AlphaFoldDB" id="A0A1D8UW44"/>
<dbReference type="GO" id="GO:0008671">
    <property type="term" value="F:2-dehydro-3-deoxygalactonokinase activity"/>
    <property type="evidence" value="ECO:0007669"/>
    <property type="project" value="InterPro"/>
</dbReference>
<reference evidence="1 2" key="1">
    <citation type="journal article" date="2016" name="Microb. Cell Fact.">
        <title>Dissection of exopolysaccharide biosynthesis in Kozakia baliensis.</title>
        <authorList>
            <person name="Brandt J.U."/>
            <person name="Jakob F."/>
            <person name="Behr J."/>
            <person name="Geissler A.J."/>
            <person name="Vogel R.F."/>
        </authorList>
    </citation>
    <scope>NUCLEOTIDE SEQUENCE [LARGE SCALE GENOMIC DNA]</scope>
    <source>
        <strain evidence="1 2">DSM 14400</strain>
    </source>
</reference>
<accession>A0A1D8UW44</accession>
<evidence type="ECO:0000313" key="2">
    <source>
        <dbReference type="Proteomes" id="UP000179145"/>
    </source>
</evidence>
<dbReference type="InterPro" id="IPR007729">
    <property type="entry name" value="DGOK"/>
</dbReference>
<dbReference type="KEGG" id="kba:A0U89_12730"/>
<sequence length="306" mass="33234">MSRIEKGVFIGLDWGTSSLRGWLFDSEGHVLVARTNGHGILHLPEGGFPAALKQITDGWPAVPILACGMVGSLNGWRQVPYLDCPVSMEAFDSALDRAPDISIVPGLRLTEKLPDVMRGEETQIIGALVRRSDLADASLIILPGTHCKWARISKNRVVSFRTFMTGELFSLLMHHSILGRGSTIPSVHDEEAFRLGVRTSREGETGLSAHLFSARSLMLAGRIKPEGVRDYLSGLLLGDEVRCGLALLGDQTDDKAVLLGEAQLCRRYAKAFEILGDPVPELLGNTADTGLFHLARAAKLIESDTE</sequence>
<dbReference type="InterPro" id="IPR042257">
    <property type="entry name" value="DGOK_C"/>
</dbReference>
<organism evidence="1 2">
    <name type="scientific">Kozakia baliensis</name>
    <dbReference type="NCBI Taxonomy" id="153496"/>
    <lineage>
        <taxon>Bacteria</taxon>
        <taxon>Pseudomonadati</taxon>
        <taxon>Pseudomonadota</taxon>
        <taxon>Alphaproteobacteria</taxon>
        <taxon>Acetobacterales</taxon>
        <taxon>Acetobacteraceae</taxon>
        <taxon>Kozakia</taxon>
    </lineage>
</organism>
<name>A0A1D8UW44_9PROT</name>
<dbReference type="Pfam" id="PF05035">
    <property type="entry name" value="DGOK"/>
    <property type="match status" value="1"/>
</dbReference>
<dbReference type="STRING" id="153496.A0U89_12730"/>
<evidence type="ECO:0000313" key="1">
    <source>
        <dbReference type="EMBL" id="AOX17850.1"/>
    </source>
</evidence>
<dbReference type="Gene3D" id="3.30.420.310">
    <property type="entry name" value="2-keto-3-deoxy-galactonokinase, C-terminal domain"/>
    <property type="match status" value="1"/>
</dbReference>
<dbReference type="InterPro" id="IPR042258">
    <property type="entry name" value="DGOK_N"/>
</dbReference>
<gene>
    <name evidence="1" type="ORF">A0U89_12730</name>
</gene>
<dbReference type="GO" id="GO:0034194">
    <property type="term" value="P:D-galactonate catabolic process"/>
    <property type="evidence" value="ECO:0007669"/>
    <property type="project" value="InterPro"/>
</dbReference>